<comment type="similarity">
    <text evidence="3">Belongs to the cytochrome b560 family.</text>
</comment>
<gene>
    <name evidence="14" type="primary">sdhC</name>
    <name evidence="14" type="ORF">CU102_18990</name>
</gene>
<dbReference type="PROSITE" id="PS01000">
    <property type="entry name" value="SDH_CYT_1"/>
    <property type="match status" value="1"/>
</dbReference>
<dbReference type="RefSeq" id="WP_106712673.1">
    <property type="nucleotide sequence ID" value="NZ_PGGO01000015.1"/>
</dbReference>
<dbReference type="EMBL" id="PGGO01000015">
    <property type="protein sequence ID" value="PSH66599.1"/>
    <property type="molecule type" value="Genomic_DNA"/>
</dbReference>
<keyword evidence="7 12" id="KW-0479">Metal-binding</keyword>
<feature type="transmembrane region" description="Helical" evidence="13">
    <location>
        <begin position="29"/>
        <end position="49"/>
    </location>
</feature>
<evidence type="ECO:0000256" key="7">
    <source>
        <dbReference type="ARBA" id="ARBA00022723"/>
    </source>
</evidence>
<comment type="function">
    <text evidence="1">Membrane-anchoring subunit of succinate dehydrogenase (SDH).</text>
</comment>
<keyword evidence="5 12" id="KW-0349">Heme</keyword>
<reference evidence="15" key="1">
    <citation type="submission" date="2017-11" db="EMBL/GenBank/DDBJ databases">
        <authorList>
            <person name="Kuznetsova I."/>
            <person name="Sazanova A."/>
            <person name="Chirak E."/>
            <person name="Safronova V."/>
            <person name="Willems A."/>
        </authorList>
    </citation>
    <scope>NUCLEOTIDE SEQUENCE [LARGE SCALE GENOMIC DNA]</scope>
    <source>
        <strain evidence="15">STM 196</strain>
    </source>
</reference>
<name>A0A2P7BJD4_9HYPH</name>
<evidence type="ECO:0000256" key="8">
    <source>
        <dbReference type="ARBA" id="ARBA00022989"/>
    </source>
</evidence>
<protein>
    <recommendedName>
        <fullName evidence="4">Succinate dehydrogenase cytochrome b556 subunit</fullName>
    </recommendedName>
</protein>
<dbReference type="PIRSF" id="PIRSF000178">
    <property type="entry name" value="SDH_cyt_b560"/>
    <property type="match status" value="1"/>
</dbReference>
<evidence type="ECO:0000256" key="4">
    <source>
        <dbReference type="ARBA" id="ARBA00020076"/>
    </source>
</evidence>
<evidence type="ECO:0000256" key="1">
    <source>
        <dbReference type="ARBA" id="ARBA00004050"/>
    </source>
</evidence>
<evidence type="ECO:0000256" key="12">
    <source>
        <dbReference type="PIRSR" id="PIRSR000178-1"/>
    </source>
</evidence>
<dbReference type="NCBIfam" id="TIGR02970">
    <property type="entry name" value="succ_dehyd_cytB"/>
    <property type="match status" value="1"/>
</dbReference>
<dbReference type="GO" id="GO:0016020">
    <property type="term" value="C:membrane"/>
    <property type="evidence" value="ECO:0007669"/>
    <property type="project" value="UniProtKB-SubCell"/>
</dbReference>
<comment type="subunit">
    <text evidence="11">Part of an enzyme complex containing four subunits: a flavoprotein, an iron-sulfur protein, plus two membrane-anchoring proteins, SdhC and SdhD. The complex can form homotrimers.</text>
</comment>
<dbReference type="OrthoDB" id="9799441at2"/>
<dbReference type="AlphaFoldDB" id="A0A2P7BJD4"/>
<keyword evidence="6 13" id="KW-0812">Transmembrane</keyword>
<evidence type="ECO:0000313" key="15">
    <source>
        <dbReference type="Proteomes" id="UP000241444"/>
    </source>
</evidence>
<comment type="cofactor">
    <cofactor evidence="12">
        <name>heme</name>
        <dbReference type="ChEBI" id="CHEBI:30413"/>
    </cofactor>
    <text evidence="12">The heme is bound between the two transmembrane subunits.</text>
</comment>
<organism evidence="14 15">
    <name type="scientific">Phyllobacterium brassicacearum</name>
    <dbReference type="NCBI Taxonomy" id="314235"/>
    <lineage>
        <taxon>Bacteria</taxon>
        <taxon>Pseudomonadati</taxon>
        <taxon>Pseudomonadota</taxon>
        <taxon>Alphaproteobacteria</taxon>
        <taxon>Hyphomicrobiales</taxon>
        <taxon>Phyllobacteriaceae</taxon>
        <taxon>Phyllobacterium</taxon>
    </lineage>
</organism>
<dbReference type="Proteomes" id="UP000241444">
    <property type="component" value="Unassembled WGS sequence"/>
</dbReference>
<accession>A0A2P7BJD4</accession>
<evidence type="ECO:0000256" key="13">
    <source>
        <dbReference type="SAM" id="Phobius"/>
    </source>
</evidence>
<dbReference type="CDD" id="cd03499">
    <property type="entry name" value="SQR_TypeC_SdhC"/>
    <property type="match status" value="1"/>
</dbReference>
<keyword evidence="8 13" id="KW-1133">Transmembrane helix</keyword>
<comment type="caution">
    <text evidence="14">The sequence shown here is derived from an EMBL/GenBank/DDBJ whole genome shotgun (WGS) entry which is preliminary data.</text>
</comment>
<feature type="binding site" description="axial binding residue" evidence="12">
    <location>
        <position position="85"/>
    </location>
    <ligand>
        <name>heme</name>
        <dbReference type="ChEBI" id="CHEBI:30413"/>
        <note>ligand shared with second transmembrane subunit</note>
    </ligand>
    <ligandPart>
        <name>Fe</name>
        <dbReference type="ChEBI" id="CHEBI:18248"/>
    </ligandPart>
</feature>
<dbReference type="PROSITE" id="PS01001">
    <property type="entry name" value="SDH_CYT_2"/>
    <property type="match status" value="1"/>
</dbReference>
<dbReference type="SUPFAM" id="SSF81343">
    <property type="entry name" value="Fumarate reductase respiratory complex transmembrane subunits"/>
    <property type="match status" value="1"/>
</dbReference>
<evidence type="ECO:0000256" key="5">
    <source>
        <dbReference type="ARBA" id="ARBA00022617"/>
    </source>
</evidence>
<evidence type="ECO:0000313" key="14">
    <source>
        <dbReference type="EMBL" id="PSH66599.1"/>
    </source>
</evidence>
<evidence type="ECO:0000256" key="2">
    <source>
        <dbReference type="ARBA" id="ARBA00004141"/>
    </source>
</evidence>
<dbReference type="InterPro" id="IPR018495">
    <property type="entry name" value="Succ_DH_cyt_bsu_CS"/>
</dbReference>
<comment type="subcellular location">
    <subcellularLocation>
        <location evidence="2">Membrane</location>
        <topology evidence="2">Multi-pass membrane protein</topology>
    </subcellularLocation>
</comment>
<sequence>MSKTNLHANRPLSPHLQIYKPIPTMVMSIVHRITGGALYFGTLLVAWWLIAASTNEDYFNFVNAIYGSWIGRLVLLGYTWALIHHMIGGIRHLIWDTGRGLEKETTTKMAWASLVLSVILTILVWIAAFTIA</sequence>
<dbReference type="Pfam" id="PF01127">
    <property type="entry name" value="Sdh_cyt"/>
    <property type="match status" value="1"/>
</dbReference>
<dbReference type="InterPro" id="IPR034804">
    <property type="entry name" value="SQR/QFR_C/D"/>
</dbReference>
<dbReference type="GO" id="GO:0046872">
    <property type="term" value="F:metal ion binding"/>
    <property type="evidence" value="ECO:0007669"/>
    <property type="project" value="UniProtKB-KW"/>
</dbReference>
<evidence type="ECO:0000256" key="9">
    <source>
        <dbReference type="ARBA" id="ARBA00023004"/>
    </source>
</evidence>
<dbReference type="InterPro" id="IPR000701">
    <property type="entry name" value="SuccDH_FuR_B_TM-su"/>
</dbReference>
<evidence type="ECO:0000256" key="11">
    <source>
        <dbReference type="ARBA" id="ARBA00025912"/>
    </source>
</evidence>
<keyword evidence="15" id="KW-1185">Reference proteome</keyword>
<keyword evidence="9 12" id="KW-0408">Iron</keyword>
<evidence type="ECO:0000256" key="6">
    <source>
        <dbReference type="ARBA" id="ARBA00022692"/>
    </source>
</evidence>
<dbReference type="Gene3D" id="1.20.1300.10">
    <property type="entry name" value="Fumarate reductase/succinate dehydrogenase, transmembrane subunit"/>
    <property type="match status" value="1"/>
</dbReference>
<dbReference type="GO" id="GO:0009055">
    <property type="term" value="F:electron transfer activity"/>
    <property type="evidence" value="ECO:0007669"/>
    <property type="project" value="InterPro"/>
</dbReference>
<dbReference type="InterPro" id="IPR014314">
    <property type="entry name" value="Succ_DH_cytb556"/>
</dbReference>
<dbReference type="PANTHER" id="PTHR10978">
    <property type="entry name" value="SUCCINATE DEHYDROGENASE CYTOCHROME B560 SUBUNIT"/>
    <property type="match status" value="1"/>
</dbReference>
<proteinExistence type="inferred from homology"/>
<evidence type="ECO:0000256" key="10">
    <source>
        <dbReference type="ARBA" id="ARBA00023136"/>
    </source>
</evidence>
<dbReference type="PANTHER" id="PTHR10978:SF5">
    <property type="entry name" value="SUCCINATE DEHYDROGENASE CYTOCHROME B560 SUBUNIT, MITOCHONDRIAL"/>
    <property type="match status" value="1"/>
</dbReference>
<keyword evidence="10 13" id="KW-0472">Membrane</keyword>
<feature type="transmembrane region" description="Helical" evidence="13">
    <location>
        <begin position="69"/>
        <end position="88"/>
    </location>
</feature>
<evidence type="ECO:0000256" key="3">
    <source>
        <dbReference type="ARBA" id="ARBA00007244"/>
    </source>
</evidence>
<dbReference type="GO" id="GO:0006099">
    <property type="term" value="P:tricarboxylic acid cycle"/>
    <property type="evidence" value="ECO:0007669"/>
    <property type="project" value="InterPro"/>
</dbReference>
<feature type="transmembrane region" description="Helical" evidence="13">
    <location>
        <begin position="109"/>
        <end position="131"/>
    </location>
</feature>